<protein>
    <submittedName>
        <fullName evidence="2">Uncharacterized protein</fullName>
    </submittedName>
</protein>
<reference evidence="2" key="1">
    <citation type="journal article" date="2020" name="Nature">
        <title>Giant virus diversity and host interactions through global metagenomics.</title>
        <authorList>
            <person name="Schulz F."/>
            <person name="Roux S."/>
            <person name="Paez-Espino D."/>
            <person name="Jungbluth S."/>
            <person name="Walsh D.A."/>
            <person name="Denef V.J."/>
            <person name="McMahon K.D."/>
            <person name="Konstantinidis K.T."/>
            <person name="Eloe-Fadrosh E.A."/>
            <person name="Kyrpides N.C."/>
            <person name="Woyke T."/>
        </authorList>
    </citation>
    <scope>NUCLEOTIDE SEQUENCE</scope>
    <source>
        <strain evidence="2">GVMAG-M-3300027770-73</strain>
    </source>
</reference>
<feature type="transmembrane region" description="Helical" evidence="1">
    <location>
        <begin position="136"/>
        <end position="156"/>
    </location>
</feature>
<dbReference type="EMBL" id="MN740472">
    <property type="protein sequence ID" value="QHU28518.1"/>
    <property type="molecule type" value="Genomic_DNA"/>
</dbReference>
<dbReference type="AlphaFoldDB" id="A0A6C0LFC8"/>
<evidence type="ECO:0000313" key="2">
    <source>
        <dbReference type="EMBL" id="QHU28518.1"/>
    </source>
</evidence>
<accession>A0A6C0LFC8</accession>
<feature type="transmembrane region" description="Helical" evidence="1">
    <location>
        <begin position="162"/>
        <end position="181"/>
    </location>
</feature>
<evidence type="ECO:0000256" key="1">
    <source>
        <dbReference type="SAM" id="Phobius"/>
    </source>
</evidence>
<keyword evidence="1" id="KW-0812">Transmembrane</keyword>
<organism evidence="2">
    <name type="scientific">viral metagenome</name>
    <dbReference type="NCBI Taxonomy" id="1070528"/>
    <lineage>
        <taxon>unclassified sequences</taxon>
        <taxon>metagenomes</taxon>
        <taxon>organismal metagenomes</taxon>
    </lineage>
</organism>
<proteinExistence type="predicted"/>
<keyword evidence="1" id="KW-1133">Transmembrane helix</keyword>
<keyword evidence="1" id="KW-0472">Membrane</keyword>
<sequence>MQKNNLLETEVDLENQTKFFIQLDEETDSNVMKKTFQALKSHKNINDNDKISIGDENYYSESASDLSDSEESGKDLVEKKYKKLNYKQVEKSIDKYYTDINHKYSSSLDILASYLKGQKIIYMEAKYYCEMQLNNLMMPAILLSTAATVLASIVQYYVWGSILISSVNAIIAFLLAMVNYFKLDAASEAHKISSHQYDKLQSSVEFTSGSILLFRDFTLEIESSDAQVNSPIKLKKELEQDMLKKLNDVEKKIGEIKETNQFLIPHVIRMRYPVIYNTNIFSIIKKIDDHRKKTITNLKNVKNEIRYINASFKHDRNQLVLLFNIKKELIREILLLKSAFCIIDQMFHLEIRNAEILKSRQWFEPFCKFEPLVNPETMNPFIKNLMDPFQTG</sequence>
<name>A0A6C0LFC8_9ZZZZ</name>